<keyword evidence="11" id="KW-0812">Transmembrane</keyword>
<accession>A0A6P8IXT8</accession>
<keyword evidence="11" id="KW-0472">Membrane</keyword>
<reference evidence="13" key="1">
    <citation type="submission" date="2025-08" db="UniProtKB">
        <authorList>
            <consortium name="RefSeq"/>
        </authorList>
    </citation>
    <scope>IDENTIFICATION</scope>
    <source>
        <tissue evidence="13">Tentacle</tissue>
    </source>
</reference>
<evidence type="ECO:0000256" key="9">
    <source>
        <dbReference type="ARBA" id="ARBA00023288"/>
    </source>
</evidence>
<dbReference type="GO" id="GO:0005125">
    <property type="term" value="F:cytokine activity"/>
    <property type="evidence" value="ECO:0007669"/>
    <property type="project" value="TreeGrafter"/>
</dbReference>
<keyword evidence="6 10" id="KW-0879">Wnt signaling pathway</keyword>
<dbReference type="GO" id="GO:0005109">
    <property type="term" value="F:frizzled binding"/>
    <property type="evidence" value="ECO:0007669"/>
    <property type="project" value="TreeGrafter"/>
</dbReference>
<evidence type="ECO:0000256" key="2">
    <source>
        <dbReference type="ARBA" id="ARBA00005683"/>
    </source>
</evidence>
<evidence type="ECO:0000256" key="1">
    <source>
        <dbReference type="ARBA" id="ARBA00004498"/>
    </source>
</evidence>
<dbReference type="InterPro" id="IPR018161">
    <property type="entry name" value="Wnt_CS"/>
</dbReference>
<evidence type="ECO:0000256" key="8">
    <source>
        <dbReference type="ARBA" id="ARBA00023180"/>
    </source>
</evidence>
<dbReference type="Proteomes" id="UP000515163">
    <property type="component" value="Unplaced"/>
</dbReference>
<feature type="transmembrane region" description="Helical" evidence="11">
    <location>
        <begin position="40"/>
        <end position="60"/>
    </location>
</feature>
<keyword evidence="4" id="KW-0964">Secreted</keyword>
<comment type="subcellular location">
    <subcellularLocation>
        <location evidence="1 10">Secreted</location>
        <location evidence="1 10">Extracellular space</location>
        <location evidence="1 10">Extracellular matrix</location>
    </subcellularLocation>
</comment>
<dbReference type="GO" id="GO:0045165">
    <property type="term" value="P:cell fate commitment"/>
    <property type="evidence" value="ECO:0007669"/>
    <property type="project" value="TreeGrafter"/>
</dbReference>
<dbReference type="CDD" id="cd19337">
    <property type="entry name" value="Wnt_Wnt5"/>
    <property type="match status" value="1"/>
</dbReference>
<dbReference type="GO" id="GO:0060070">
    <property type="term" value="P:canonical Wnt signaling pathway"/>
    <property type="evidence" value="ECO:0007669"/>
    <property type="project" value="TreeGrafter"/>
</dbReference>
<dbReference type="OrthoDB" id="5945655at2759"/>
<dbReference type="Gene3D" id="3.30.2460.20">
    <property type="match status" value="1"/>
</dbReference>
<dbReference type="PROSITE" id="PS00246">
    <property type="entry name" value="WNT1"/>
    <property type="match status" value="1"/>
</dbReference>
<keyword evidence="11" id="KW-1133">Transmembrane helix</keyword>
<sequence>MCNQESRRLTCVHEDEDDSMQPPGEFQSFIMRAGRRIRKVPVFLLAMMLTSVFHAGHSVWSFNIPHQAYIISLIPGICPNLIGLSAEQIKICFEKREQIVNVGTGAKMAIKECQFQFQYRRWNCSMPDKDKGAFLERITRQSTREAALTYAISSAGAMWALAKACAEGNLSTAVCGCSSEARPADLAKEFMWGGCGDNLIYAEKFTKKFTDAAEESMPSSGKRAKDAKTLAKLHAKILMNLHNNKIGRMVVVEKSVIECKCHGVSGSCSLKTCWRQVSAFREVGNTLHDKYDAAIHVELGRELGRKLLLPKRKRRAYKRQLPSTKSELVFLESSPNFCFRDPKHGTLGTRGRKCIKDAPGTEGCKLLCCDKGYNTRIDLEEKRCKCKFYWCCQVRCKVCKANVTVHTCN</sequence>
<dbReference type="InterPro" id="IPR043158">
    <property type="entry name" value="Wnt_C"/>
</dbReference>
<keyword evidence="8" id="KW-0325">Glycoprotein</keyword>
<evidence type="ECO:0000313" key="12">
    <source>
        <dbReference type="Proteomes" id="UP000515163"/>
    </source>
</evidence>
<name>A0A6P8IXT8_ACTTE</name>
<dbReference type="InterPro" id="IPR005817">
    <property type="entry name" value="Wnt"/>
</dbReference>
<organism evidence="12 13">
    <name type="scientific">Actinia tenebrosa</name>
    <name type="common">Australian red waratah sea anemone</name>
    <dbReference type="NCBI Taxonomy" id="6105"/>
    <lineage>
        <taxon>Eukaryota</taxon>
        <taxon>Metazoa</taxon>
        <taxon>Cnidaria</taxon>
        <taxon>Anthozoa</taxon>
        <taxon>Hexacorallia</taxon>
        <taxon>Actiniaria</taxon>
        <taxon>Actiniidae</taxon>
        <taxon>Actinia</taxon>
    </lineage>
</organism>
<evidence type="ECO:0000313" key="13">
    <source>
        <dbReference type="RefSeq" id="XP_031572236.1"/>
    </source>
</evidence>
<evidence type="ECO:0000256" key="10">
    <source>
        <dbReference type="RuleBase" id="RU003500"/>
    </source>
</evidence>
<comment type="function">
    <text evidence="10">Ligand for members of the frizzled family of seven transmembrane receptors.</text>
</comment>
<evidence type="ECO:0000256" key="6">
    <source>
        <dbReference type="ARBA" id="ARBA00022687"/>
    </source>
</evidence>
<dbReference type="KEGG" id="aten:116306338"/>
<evidence type="ECO:0000256" key="4">
    <source>
        <dbReference type="ARBA" id="ARBA00022525"/>
    </source>
</evidence>
<evidence type="ECO:0000256" key="7">
    <source>
        <dbReference type="ARBA" id="ARBA00023157"/>
    </source>
</evidence>
<keyword evidence="12" id="KW-1185">Reference proteome</keyword>
<dbReference type="InParanoid" id="A0A6P8IXT8"/>
<dbReference type="GO" id="GO:0030182">
    <property type="term" value="P:neuron differentiation"/>
    <property type="evidence" value="ECO:0007669"/>
    <property type="project" value="TreeGrafter"/>
</dbReference>
<dbReference type="PANTHER" id="PTHR12027:SF77">
    <property type="entry name" value="PROTEIN WNT-5"/>
    <property type="match status" value="1"/>
</dbReference>
<evidence type="ECO:0000256" key="3">
    <source>
        <dbReference type="ARBA" id="ARBA00022473"/>
    </source>
</evidence>
<comment type="similarity">
    <text evidence="2 10">Belongs to the Wnt family.</text>
</comment>
<dbReference type="GO" id="GO:0005615">
    <property type="term" value="C:extracellular space"/>
    <property type="evidence" value="ECO:0007669"/>
    <property type="project" value="TreeGrafter"/>
</dbReference>
<evidence type="ECO:0000256" key="5">
    <source>
        <dbReference type="ARBA" id="ARBA00022530"/>
    </source>
</evidence>
<dbReference type="RefSeq" id="XP_031572236.1">
    <property type="nucleotide sequence ID" value="XM_031716376.1"/>
</dbReference>
<protein>
    <recommendedName>
        <fullName evidence="10">Protein Wnt</fullName>
    </recommendedName>
</protein>
<evidence type="ECO:0000256" key="11">
    <source>
        <dbReference type="SAM" id="Phobius"/>
    </source>
</evidence>
<dbReference type="AlphaFoldDB" id="A0A6P8IXT8"/>
<dbReference type="SMART" id="SM00097">
    <property type="entry name" value="WNT1"/>
    <property type="match status" value="1"/>
</dbReference>
<dbReference type="PANTHER" id="PTHR12027">
    <property type="entry name" value="WNT RELATED"/>
    <property type="match status" value="1"/>
</dbReference>
<dbReference type="FunFam" id="3.30.2460.20:FF:000001">
    <property type="entry name" value="Wnt homolog"/>
    <property type="match status" value="1"/>
</dbReference>
<dbReference type="GeneID" id="116306338"/>
<dbReference type="Pfam" id="PF00110">
    <property type="entry name" value="wnt"/>
    <property type="match status" value="1"/>
</dbReference>
<keyword evidence="9" id="KW-0449">Lipoprotein</keyword>
<gene>
    <name evidence="13" type="primary">LOC116306338</name>
</gene>
<keyword evidence="5" id="KW-0272">Extracellular matrix</keyword>
<keyword evidence="7" id="KW-1015">Disulfide bond</keyword>
<dbReference type="PRINTS" id="PR01349">
    <property type="entry name" value="WNTPROTEIN"/>
</dbReference>
<keyword evidence="3 10" id="KW-0217">Developmental protein</keyword>
<proteinExistence type="inferred from homology"/>